<dbReference type="EMBL" id="JAAAID010003844">
    <property type="protein sequence ID" value="KAF9995536.1"/>
    <property type="molecule type" value="Genomic_DNA"/>
</dbReference>
<dbReference type="AlphaFoldDB" id="A0A9P6MEX2"/>
<dbReference type="InterPro" id="IPR035965">
    <property type="entry name" value="PAS-like_dom_sf"/>
</dbReference>
<organism evidence="2 3">
    <name type="scientific">Entomortierella chlamydospora</name>
    <dbReference type="NCBI Taxonomy" id="101097"/>
    <lineage>
        <taxon>Eukaryota</taxon>
        <taxon>Fungi</taxon>
        <taxon>Fungi incertae sedis</taxon>
        <taxon>Mucoromycota</taxon>
        <taxon>Mortierellomycotina</taxon>
        <taxon>Mortierellomycetes</taxon>
        <taxon>Mortierellales</taxon>
        <taxon>Mortierellaceae</taxon>
        <taxon>Entomortierella</taxon>
    </lineage>
</organism>
<comment type="caution">
    <text evidence="2">The sequence shown here is derived from an EMBL/GenBank/DDBJ whole genome shotgun (WGS) entry which is preliminary data.</text>
</comment>
<accession>A0A9P6MEX2</accession>
<dbReference type="Gene3D" id="3.30.450.20">
    <property type="entry name" value="PAS domain"/>
    <property type="match status" value="1"/>
</dbReference>
<proteinExistence type="predicted"/>
<dbReference type="CDD" id="cd00130">
    <property type="entry name" value="PAS"/>
    <property type="match status" value="1"/>
</dbReference>
<dbReference type="PROSITE" id="PS50112">
    <property type="entry name" value="PAS"/>
    <property type="match status" value="1"/>
</dbReference>
<protein>
    <recommendedName>
        <fullName evidence="1">PAS domain-containing protein</fullName>
    </recommendedName>
</protein>
<evidence type="ECO:0000259" key="1">
    <source>
        <dbReference type="PROSITE" id="PS50112"/>
    </source>
</evidence>
<evidence type="ECO:0000313" key="2">
    <source>
        <dbReference type="EMBL" id="KAF9995536.1"/>
    </source>
</evidence>
<dbReference type="Proteomes" id="UP000703661">
    <property type="component" value="Unassembled WGS sequence"/>
</dbReference>
<dbReference type="InterPro" id="IPR000014">
    <property type="entry name" value="PAS"/>
</dbReference>
<gene>
    <name evidence="2" type="ORF">BGZ80_007481</name>
</gene>
<feature type="domain" description="PAS" evidence="1">
    <location>
        <begin position="19"/>
        <end position="66"/>
    </location>
</feature>
<dbReference type="Pfam" id="PF08447">
    <property type="entry name" value="PAS_3"/>
    <property type="match status" value="1"/>
</dbReference>
<evidence type="ECO:0000313" key="3">
    <source>
        <dbReference type="Proteomes" id="UP000703661"/>
    </source>
</evidence>
<name>A0A9P6MEX2_9FUNG</name>
<dbReference type="SUPFAM" id="SSF55785">
    <property type="entry name" value="PYP-like sensor domain (PAS domain)"/>
    <property type="match status" value="1"/>
</dbReference>
<sequence length="135" mass="14974">MPPKSKTFISIHDLTPSIRFLWASPSVYDVLGYTPDEIVCMNAADMIYPEDVTNSSDALSENIKNDLVASQLVNKLRRKDGTPAHLLHVFSTCYDVLVNCSTLLDEEDDEYQQLRAHSTAMTSIVGSKEESAPPP</sequence>
<reference evidence="2" key="1">
    <citation type="journal article" date="2020" name="Fungal Divers.">
        <title>Resolving the Mortierellaceae phylogeny through synthesis of multi-gene phylogenetics and phylogenomics.</title>
        <authorList>
            <person name="Vandepol N."/>
            <person name="Liber J."/>
            <person name="Desiro A."/>
            <person name="Na H."/>
            <person name="Kennedy M."/>
            <person name="Barry K."/>
            <person name="Grigoriev I.V."/>
            <person name="Miller A.N."/>
            <person name="O'Donnell K."/>
            <person name="Stajich J.E."/>
            <person name="Bonito G."/>
        </authorList>
    </citation>
    <scope>NUCLEOTIDE SEQUENCE</scope>
    <source>
        <strain evidence="2">NRRL 2769</strain>
    </source>
</reference>
<dbReference type="InterPro" id="IPR013655">
    <property type="entry name" value="PAS_fold_3"/>
</dbReference>
<keyword evidence="3" id="KW-1185">Reference proteome</keyword>